<dbReference type="Proteomes" id="UP000271098">
    <property type="component" value="Unassembled WGS sequence"/>
</dbReference>
<proteinExistence type="predicted"/>
<dbReference type="EMBL" id="UYRT01033032">
    <property type="protein sequence ID" value="VDK76059.1"/>
    <property type="molecule type" value="Genomic_DNA"/>
</dbReference>
<sequence length="69" mass="8220">MKSMLHDCELFYRIHNDFLKGSYKIKETELLKITSSSREVHFIRSPLLLFPKWRRLVALARKASENAVR</sequence>
<dbReference type="OrthoDB" id="43547at2759"/>
<name>A0A183DLU8_9BILA</name>
<dbReference type="AlphaFoldDB" id="A0A183DLU8"/>
<reference evidence="3" key="1">
    <citation type="submission" date="2016-06" db="UniProtKB">
        <authorList>
            <consortium name="WormBaseParasite"/>
        </authorList>
    </citation>
    <scope>IDENTIFICATION</scope>
</reference>
<gene>
    <name evidence="1" type="ORF">GPUH_LOCUS9689</name>
</gene>
<evidence type="ECO:0000313" key="3">
    <source>
        <dbReference type="WBParaSite" id="GPUH_0000970001-mRNA-1"/>
    </source>
</evidence>
<organism evidence="3">
    <name type="scientific">Gongylonema pulchrum</name>
    <dbReference type="NCBI Taxonomy" id="637853"/>
    <lineage>
        <taxon>Eukaryota</taxon>
        <taxon>Metazoa</taxon>
        <taxon>Ecdysozoa</taxon>
        <taxon>Nematoda</taxon>
        <taxon>Chromadorea</taxon>
        <taxon>Rhabditida</taxon>
        <taxon>Spirurina</taxon>
        <taxon>Spiruromorpha</taxon>
        <taxon>Spiruroidea</taxon>
        <taxon>Gongylonematidae</taxon>
        <taxon>Gongylonema</taxon>
    </lineage>
</organism>
<reference evidence="1 2" key="2">
    <citation type="submission" date="2018-11" db="EMBL/GenBank/DDBJ databases">
        <authorList>
            <consortium name="Pathogen Informatics"/>
        </authorList>
    </citation>
    <scope>NUCLEOTIDE SEQUENCE [LARGE SCALE GENOMIC DNA]</scope>
</reference>
<protein>
    <submittedName>
        <fullName evidence="3">Glycosyl transferase</fullName>
    </submittedName>
</protein>
<accession>A0A183DLU8</accession>
<evidence type="ECO:0000313" key="1">
    <source>
        <dbReference type="EMBL" id="VDK76059.1"/>
    </source>
</evidence>
<keyword evidence="2" id="KW-1185">Reference proteome</keyword>
<evidence type="ECO:0000313" key="2">
    <source>
        <dbReference type="Proteomes" id="UP000271098"/>
    </source>
</evidence>
<dbReference type="WBParaSite" id="GPUH_0000970001-mRNA-1">
    <property type="protein sequence ID" value="GPUH_0000970001-mRNA-1"/>
    <property type="gene ID" value="GPUH_0000970001"/>
</dbReference>